<dbReference type="SUPFAM" id="SSF56784">
    <property type="entry name" value="HAD-like"/>
    <property type="match status" value="1"/>
</dbReference>
<accession>A0ABX3EDX6</accession>
<dbReference type="SFLD" id="SFLDS00003">
    <property type="entry name" value="Haloacid_Dehalogenase"/>
    <property type="match status" value="1"/>
</dbReference>
<dbReference type="Gene3D" id="3.40.50.1000">
    <property type="entry name" value="HAD superfamily/HAD-like"/>
    <property type="match status" value="1"/>
</dbReference>
<evidence type="ECO:0000313" key="3">
    <source>
        <dbReference type="EMBL" id="OKP76580.1"/>
    </source>
</evidence>
<keyword evidence="1 2" id="KW-0704">Schiff base</keyword>
<dbReference type="SFLD" id="SFLDG01129">
    <property type="entry name" value="C1.5:_HAD__Beta-PGM__Phosphata"/>
    <property type="match status" value="1"/>
</dbReference>
<dbReference type="PANTHER" id="PTHR43434">
    <property type="entry name" value="PHOSPHOGLYCOLATE PHOSPHATASE"/>
    <property type="match status" value="1"/>
</dbReference>
<organism evidence="3 4">
    <name type="scientific">Paenibacillus helianthi</name>
    <dbReference type="NCBI Taxonomy" id="1349432"/>
    <lineage>
        <taxon>Bacteria</taxon>
        <taxon>Bacillati</taxon>
        <taxon>Bacillota</taxon>
        <taxon>Bacilli</taxon>
        <taxon>Bacillales</taxon>
        <taxon>Paenibacillaceae</taxon>
        <taxon>Paenibacillus</taxon>
    </lineage>
</organism>
<feature type="binding site" evidence="2">
    <location>
        <position position="11"/>
    </location>
    <ligand>
        <name>Mg(2+)</name>
        <dbReference type="ChEBI" id="CHEBI:18420"/>
    </ligand>
</feature>
<dbReference type="RefSeq" id="WP_074109536.1">
    <property type="nucleotide sequence ID" value="NZ_LVWI01000114.1"/>
</dbReference>
<dbReference type="GO" id="GO:0016787">
    <property type="term" value="F:hydrolase activity"/>
    <property type="evidence" value="ECO:0007669"/>
    <property type="project" value="UniProtKB-KW"/>
</dbReference>
<keyword evidence="2" id="KW-0460">Magnesium</keyword>
<evidence type="ECO:0000256" key="2">
    <source>
        <dbReference type="HAMAP-Rule" id="MF_01375"/>
    </source>
</evidence>
<dbReference type="NCBIfam" id="TIGR01422">
    <property type="entry name" value="phosphonatase"/>
    <property type="match status" value="1"/>
</dbReference>
<dbReference type="InterPro" id="IPR050155">
    <property type="entry name" value="HAD-like_hydrolase_sf"/>
</dbReference>
<keyword evidence="2 3" id="KW-0378">Hydrolase</keyword>
<keyword evidence="2" id="KW-0479">Metal-binding</keyword>
<dbReference type="InterPro" id="IPR023214">
    <property type="entry name" value="HAD_sf"/>
</dbReference>
<sequence length="272" mass="30234">MTKRVQGIIMDWAGTTVDYGCMAPVQVFLEIFHSKGIEPTMAEVRAPMGLLKWDHLKAMLEMPRIGRLFEERLGRPYTDSDVDEMHEAFEPKLLGILHRFSEPIGNVVDVVDQLRQEGLKIGATTGYNDTMMKIVAQHAREKGYAPDYWVTPDSVNGKGRPYPYMIYSNMIELNMGMPSQVVKVGDTASDMQEARNAGVWAVGVVNGSSMLGLTQEETAAMEPAVLRELAEAAKQQFMNNGAHYVIDRISDLPDIIARVNRRLGEGAMPCGL</sequence>
<evidence type="ECO:0000256" key="1">
    <source>
        <dbReference type="ARBA" id="ARBA00023270"/>
    </source>
</evidence>
<feature type="binding site" evidence="2">
    <location>
        <position position="186"/>
    </location>
    <ligand>
        <name>Mg(2+)</name>
        <dbReference type="ChEBI" id="CHEBI:18420"/>
    </ligand>
</feature>
<dbReference type="InterPro" id="IPR023198">
    <property type="entry name" value="PGP-like_dom2"/>
</dbReference>
<gene>
    <name evidence="2" type="primary">phnX</name>
    <name evidence="3" type="ORF">A3844_30385</name>
</gene>
<feature type="active site" description="Nucleophile" evidence="2">
    <location>
        <position position="11"/>
    </location>
</feature>
<comment type="cofactor">
    <cofactor evidence="2">
        <name>Mg(2+)</name>
        <dbReference type="ChEBI" id="CHEBI:18420"/>
    </cofactor>
    <text evidence="2">Binds 1 Mg(2+) ion per subunit.</text>
</comment>
<dbReference type="Gene3D" id="1.10.150.240">
    <property type="entry name" value="Putative phosphatase, domain 2"/>
    <property type="match status" value="1"/>
</dbReference>
<proteinExistence type="inferred from homology"/>
<dbReference type="SFLD" id="SFLDG01135">
    <property type="entry name" value="C1.5.6:_HAD__Beta-PGM__Phospha"/>
    <property type="match status" value="1"/>
</dbReference>
<feature type="binding site" evidence="2">
    <location>
        <position position="13"/>
    </location>
    <ligand>
        <name>Mg(2+)</name>
        <dbReference type="ChEBI" id="CHEBI:18420"/>
    </ligand>
</feature>
<protein>
    <recommendedName>
        <fullName evidence="2">Phosphonoacetaldehyde hydrolase</fullName>
        <shortName evidence="2">Phosphonatase</shortName>
        <ecNumber evidence="2">3.11.1.1</ecNumber>
    </recommendedName>
    <alternativeName>
        <fullName evidence="2">Phosphonoacetaldehyde phosphonohydrolase</fullName>
    </alternativeName>
</protein>
<comment type="caution">
    <text evidence="3">The sequence shown here is derived from an EMBL/GenBank/DDBJ whole genome shotgun (WGS) entry which is preliminary data.</text>
</comment>
<comment type="catalytic activity">
    <reaction evidence="2">
        <text>phosphonoacetaldehyde + H2O = acetaldehyde + phosphate + H(+)</text>
        <dbReference type="Rhea" id="RHEA:18905"/>
        <dbReference type="ChEBI" id="CHEBI:15343"/>
        <dbReference type="ChEBI" id="CHEBI:15377"/>
        <dbReference type="ChEBI" id="CHEBI:15378"/>
        <dbReference type="ChEBI" id="CHEBI:43474"/>
        <dbReference type="ChEBI" id="CHEBI:58383"/>
        <dbReference type="EC" id="3.11.1.1"/>
    </reaction>
</comment>
<dbReference type="EC" id="3.11.1.1" evidence="2"/>
<comment type="similarity">
    <text evidence="2">Belongs to the HAD-like hydrolase superfamily. PhnX family.</text>
</comment>
<dbReference type="Pfam" id="PF00702">
    <property type="entry name" value="Hydrolase"/>
    <property type="match status" value="1"/>
</dbReference>
<evidence type="ECO:0000313" key="4">
    <source>
        <dbReference type="Proteomes" id="UP000186058"/>
    </source>
</evidence>
<dbReference type="InterPro" id="IPR006323">
    <property type="entry name" value="Phosphonoacetald_hydro"/>
</dbReference>
<reference evidence="3 4" key="1">
    <citation type="submission" date="2016-03" db="EMBL/GenBank/DDBJ databases">
        <authorList>
            <person name="Sant'Anna F.H."/>
            <person name="Ambrosini A."/>
            <person name="Souza R."/>
            <person name="Bach E."/>
            <person name="Fernandes G."/>
            <person name="Balsanelli E."/>
            <person name="Baura V.A."/>
            <person name="Souza E.M."/>
            <person name="Passaglia L."/>
        </authorList>
    </citation>
    <scope>NUCLEOTIDE SEQUENCE [LARGE SCALE GENOMIC DNA]</scope>
    <source>
        <strain evidence="3 4">P26E</strain>
    </source>
</reference>
<dbReference type="EMBL" id="LVWI01000114">
    <property type="protein sequence ID" value="OKP76580.1"/>
    <property type="molecule type" value="Genomic_DNA"/>
</dbReference>
<comment type="subunit">
    <text evidence="2">Homodimer.</text>
</comment>
<feature type="active site" description="Schiff-base intermediate with substrate" evidence="2">
    <location>
        <position position="52"/>
    </location>
</feature>
<dbReference type="PANTHER" id="PTHR43434:SF19">
    <property type="entry name" value="PHOSPHONOACETALDEHYDE HYDROLASE"/>
    <property type="match status" value="1"/>
</dbReference>
<comment type="function">
    <text evidence="2">Involved in phosphonate degradation.</text>
</comment>
<name>A0ABX3EDX6_9BACL</name>
<dbReference type="InterPro" id="IPR036412">
    <property type="entry name" value="HAD-like_sf"/>
</dbReference>
<dbReference type="HAMAP" id="MF_01375">
    <property type="entry name" value="PhnX"/>
    <property type="match status" value="1"/>
</dbReference>
<dbReference type="Proteomes" id="UP000186058">
    <property type="component" value="Unassembled WGS sequence"/>
</dbReference>
<keyword evidence="4" id="KW-1185">Reference proteome</keyword>